<name>A0ABN7AV70_9HEMI</name>
<evidence type="ECO:0000313" key="2">
    <source>
        <dbReference type="EMBL" id="BES94786.1"/>
    </source>
</evidence>
<dbReference type="Pfam" id="PF00650">
    <property type="entry name" value="CRAL_TRIO"/>
    <property type="match status" value="1"/>
</dbReference>
<evidence type="ECO:0000313" key="3">
    <source>
        <dbReference type="Proteomes" id="UP001307889"/>
    </source>
</evidence>
<feature type="domain" description="CRAL-TRIO" evidence="1">
    <location>
        <begin position="109"/>
        <end position="269"/>
    </location>
</feature>
<dbReference type="InterPro" id="IPR036273">
    <property type="entry name" value="CRAL/TRIO_N_dom_sf"/>
</dbReference>
<dbReference type="PROSITE" id="PS50191">
    <property type="entry name" value="CRAL_TRIO"/>
    <property type="match status" value="1"/>
</dbReference>
<dbReference type="Gene3D" id="3.40.525.10">
    <property type="entry name" value="CRAL-TRIO lipid binding domain"/>
    <property type="match status" value="1"/>
</dbReference>
<dbReference type="SUPFAM" id="SSF46938">
    <property type="entry name" value="CRAL/TRIO N-terminal domain"/>
    <property type="match status" value="1"/>
</dbReference>
<proteinExistence type="predicted"/>
<sequence>MSQLKEDGCNKISTSSRNLYPPAALAVLASPHAAHLNKIEEHKMAIAQVRENLKNDLYVPNDLTDTQIVEFMNCVDFDVTKSTAYIKSAYQLKKGMMLVFMQREPFSEEASLFWRVVDMAVLPKLTTDGCRLIYFGLRDPEPANFQTVANMRMFIMAEEAIVRCGELIASYVMILNGEKMSLGHVPINKLGFLKQSIIYLQEASLINVKKIHFINASSIVEKTYSLLRPFLCQNVTESLAFYANTAALASCLDPSILPTELGGTMPGSIDYYKEILKTVVEKCAPYFKSEELQRMKKAQEAIQYLTGSV</sequence>
<keyword evidence="3" id="KW-1185">Reference proteome</keyword>
<dbReference type="InterPro" id="IPR036865">
    <property type="entry name" value="CRAL-TRIO_dom_sf"/>
</dbReference>
<dbReference type="CDD" id="cd00170">
    <property type="entry name" value="SEC14"/>
    <property type="match status" value="1"/>
</dbReference>
<dbReference type="EMBL" id="AP028913">
    <property type="protein sequence ID" value="BES94786.1"/>
    <property type="molecule type" value="Genomic_DNA"/>
</dbReference>
<dbReference type="PANTHER" id="PTHR10174">
    <property type="entry name" value="ALPHA-TOCOPHEROL TRANSFER PROTEIN-RELATED"/>
    <property type="match status" value="1"/>
</dbReference>
<dbReference type="Proteomes" id="UP001307889">
    <property type="component" value="Chromosome 5"/>
</dbReference>
<dbReference type="SUPFAM" id="SSF52087">
    <property type="entry name" value="CRAL/TRIO domain"/>
    <property type="match status" value="1"/>
</dbReference>
<accession>A0ABN7AV70</accession>
<dbReference type="PANTHER" id="PTHR10174:SF222">
    <property type="entry name" value="GH10083P-RELATED"/>
    <property type="match status" value="1"/>
</dbReference>
<protein>
    <submittedName>
        <fullName evidence="2">CRAL/TRIO domain</fullName>
    </submittedName>
</protein>
<gene>
    <name evidence="2" type="ORF">NTJ_07595</name>
</gene>
<dbReference type="PRINTS" id="PR00180">
    <property type="entry name" value="CRETINALDHBP"/>
</dbReference>
<organism evidence="2 3">
    <name type="scientific">Nesidiocoris tenuis</name>
    <dbReference type="NCBI Taxonomy" id="355587"/>
    <lineage>
        <taxon>Eukaryota</taxon>
        <taxon>Metazoa</taxon>
        <taxon>Ecdysozoa</taxon>
        <taxon>Arthropoda</taxon>
        <taxon>Hexapoda</taxon>
        <taxon>Insecta</taxon>
        <taxon>Pterygota</taxon>
        <taxon>Neoptera</taxon>
        <taxon>Paraneoptera</taxon>
        <taxon>Hemiptera</taxon>
        <taxon>Heteroptera</taxon>
        <taxon>Panheteroptera</taxon>
        <taxon>Cimicomorpha</taxon>
        <taxon>Miridae</taxon>
        <taxon>Dicyphina</taxon>
        <taxon>Nesidiocoris</taxon>
    </lineage>
</organism>
<evidence type="ECO:0000259" key="1">
    <source>
        <dbReference type="PROSITE" id="PS50191"/>
    </source>
</evidence>
<dbReference type="InterPro" id="IPR001251">
    <property type="entry name" value="CRAL-TRIO_dom"/>
</dbReference>
<reference evidence="2 3" key="1">
    <citation type="submission" date="2023-09" db="EMBL/GenBank/DDBJ databases">
        <title>Nesidiocoris tenuis whole genome shotgun sequence.</title>
        <authorList>
            <person name="Shibata T."/>
            <person name="Shimoda M."/>
            <person name="Kobayashi T."/>
            <person name="Uehara T."/>
        </authorList>
    </citation>
    <scope>NUCLEOTIDE SEQUENCE [LARGE SCALE GENOMIC DNA]</scope>
    <source>
        <strain evidence="2 3">Japan</strain>
    </source>
</reference>